<sequence>MGAALGAQTLGGPMHDKVVICYVASWAANRPDGGNFLIEDLEPALCTHLVYSYAGLDEKNMTIKSLNPWLDMGRDNNGYRKLVSLKTHYPHLKVTIAVGGWDEGSEKYSKMASSRENREKFIMSVIAFLDEYKFDGLDLDWMYPAFRGGVTKDKVNFVKLIKELSEAFKPQGYILTAALSASQYTMDHAYDLPKLNRYLTYIHMQSYDYHGTWDAVVGPNAPLKGDNEYDFRSVDFTINYMLSHGVSPNKLVLGLPMYGRTFILKEPNIQDIIFGLNSVQSSGFKGPYTNEKGYMGYNEICQELSNKSSTWTRFWHSQSSTPYLRDGERVICYDNSRSLAIKVKTAIDYGLGGFMVSNIDTDDFKGVCEHETDAFIDFEQRYAKMVDDPALNEALKYLDLPDTNRLTKGFGYSVSNGRLNLRIPEPQYTKYPLMKTINTAAILAIEEKRILDEMKVTHKTNVIEEEKEQEENKPNTSHRVTAGVAVLFSALTLFTF</sequence>
<dbReference type="InterPro" id="IPR017853">
    <property type="entry name" value="GH"/>
</dbReference>
<dbReference type="InterPro" id="IPR011583">
    <property type="entry name" value="Chitinase_II/V-like_cat"/>
</dbReference>
<dbReference type="GO" id="GO:0005576">
    <property type="term" value="C:extracellular region"/>
    <property type="evidence" value="ECO:0007669"/>
    <property type="project" value="TreeGrafter"/>
</dbReference>
<accession>A0A5J6DQS9</accession>
<name>A0A5J6DQS9_9NEOP</name>
<dbReference type="GO" id="GO:0008061">
    <property type="term" value="F:chitin binding"/>
    <property type="evidence" value="ECO:0007669"/>
    <property type="project" value="InterPro"/>
</dbReference>
<dbReference type="PANTHER" id="PTHR11177:SF403">
    <property type="entry name" value="CHITINASE 2-RELATED"/>
    <property type="match status" value="1"/>
</dbReference>
<dbReference type="InterPro" id="IPR050314">
    <property type="entry name" value="Glycosyl_Hydrlase_18"/>
</dbReference>
<evidence type="ECO:0000313" key="2">
    <source>
        <dbReference type="EMBL" id="QES86429.1"/>
    </source>
</evidence>
<dbReference type="SUPFAM" id="SSF54556">
    <property type="entry name" value="Chitinase insertion domain"/>
    <property type="match status" value="1"/>
</dbReference>
<dbReference type="GO" id="GO:0006032">
    <property type="term" value="P:chitin catabolic process"/>
    <property type="evidence" value="ECO:0007669"/>
    <property type="project" value="TreeGrafter"/>
</dbReference>
<dbReference type="Gene3D" id="3.20.20.80">
    <property type="entry name" value="Glycosidases"/>
    <property type="match status" value="1"/>
</dbReference>
<evidence type="ECO:0000259" key="1">
    <source>
        <dbReference type="PROSITE" id="PS51910"/>
    </source>
</evidence>
<dbReference type="Pfam" id="PF00704">
    <property type="entry name" value="Glyco_hydro_18"/>
    <property type="match status" value="1"/>
</dbReference>
<dbReference type="InterPro" id="IPR001223">
    <property type="entry name" value="Glyco_hydro18_cat"/>
</dbReference>
<dbReference type="EMBL" id="MK559436">
    <property type="protein sequence ID" value="QES86429.1"/>
    <property type="molecule type" value="mRNA"/>
</dbReference>
<dbReference type="GO" id="GO:0004568">
    <property type="term" value="F:chitinase activity"/>
    <property type="evidence" value="ECO:0007669"/>
    <property type="project" value="TreeGrafter"/>
</dbReference>
<dbReference type="AlphaFoldDB" id="A0A5J6DQS9"/>
<dbReference type="GO" id="GO:0005975">
    <property type="term" value="P:carbohydrate metabolic process"/>
    <property type="evidence" value="ECO:0007669"/>
    <property type="project" value="InterPro"/>
</dbReference>
<dbReference type="PANTHER" id="PTHR11177">
    <property type="entry name" value="CHITINASE"/>
    <property type="match status" value="1"/>
</dbReference>
<dbReference type="SUPFAM" id="SSF51445">
    <property type="entry name" value="(Trans)glycosidases"/>
    <property type="match status" value="1"/>
</dbReference>
<dbReference type="InterPro" id="IPR029070">
    <property type="entry name" value="Chitinase_insertion_sf"/>
</dbReference>
<proteinExistence type="evidence at transcript level"/>
<protein>
    <submittedName>
        <fullName evidence="2">Chitinase domain-containing protein 2</fullName>
    </submittedName>
</protein>
<dbReference type="SMART" id="SM00636">
    <property type="entry name" value="Glyco_18"/>
    <property type="match status" value="1"/>
</dbReference>
<dbReference type="PROSITE" id="PS51910">
    <property type="entry name" value="GH18_2"/>
    <property type="match status" value="1"/>
</dbReference>
<feature type="domain" description="GH18" evidence="1">
    <location>
        <begin position="17"/>
        <end position="401"/>
    </location>
</feature>
<organism evidence="2">
    <name type="scientific">Chilo infuscatellus</name>
    <dbReference type="NCBI Taxonomy" id="236790"/>
    <lineage>
        <taxon>Eukaryota</taxon>
        <taxon>Metazoa</taxon>
        <taxon>Ecdysozoa</taxon>
        <taxon>Arthropoda</taxon>
        <taxon>Hexapoda</taxon>
        <taxon>Insecta</taxon>
        <taxon>Pterygota</taxon>
        <taxon>Neoptera</taxon>
        <taxon>Endopterygota</taxon>
        <taxon>Lepidoptera</taxon>
        <taxon>Glossata</taxon>
        <taxon>Ditrysia</taxon>
        <taxon>Pyraloidea</taxon>
        <taxon>Crambidae</taxon>
        <taxon>Crambinae</taxon>
        <taxon>Chilo</taxon>
    </lineage>
</organism>
<dbReference type="Gene3D" id="3.10.50.10">
    <property type="match status" value="1"/>
</dbReference>
<reference evidence="2" key="1">
    <citation type="submission" date="2019-02" db="EMBL/GenBank/DDBJ databases">
        <title>Cloning and Analysis of Chilo infuscatellus chitinase domain-containing gene 2.</title>
        <authorList>
            <person name="Wang J."/>
            <person name="Wang W."/>
        </authorList>
    </citation>
    <scope>NUCLEOTIDE SEQUENCE</scope>
</reference>